<dbReference type="AlphaFoldDB" id="A0A506XVA5"/>
<dbReference type="PANTHER" id="PTHR10584">
    <property type="entry name" value="SUGAR KINASE"/>
    <property type="match status" value="1"/>
</dbReference>
<dbReference type="OrthoDB" id="9808601at2"/>
<evidence type="ECO:0000259" key="3">
    <source>
        <dbReference type="Pfam" id="PF00294"/>
    </source>
</evidence>
<dbReference type="Pfam" id="PF00294">
    <property type="entry name" value="PfkB"/>
    <property type="match status" value="1"/>
</dbReference>
<evidence type="ECO:0000313" key="5">
    <source>
        <dbReference type="Proteomes" id="UP000316252"/>
    </source>
</evidence>
<evidence type="ECO:0000256" key="2">
    <source>
        <dbReference type="ARBA" id="ARBA00022777"/>
    </source>
</evidence>
<protein>
    <submittedName>
        <fullName evidence="4">Carbohydrate kinase family protein</fullName>
    </submittedName>
</protein>
<evidence type="ECO:0000256" key="1">
    <source>
        <dbReference type="ARBA" id="ARBA00022679"/>
    </source>
</evidence>
<dbReference type="PROSITE" id="PS00584">
    <property type="entry name" value="PFKB_KINASES_2"/>
    <property type="match status" value="1"/>
</dbReference>
<keyword evidence="1" id="KW-0808">Transferase</keyword>
<keyword evidence="2 4" id="KW-0418">Kinase</keyword>
<accession>A0A506XVA5</accession>
<name>A0A506XVA5_9MICO</name>
<proteinExistence type="predicted"/>
<organism evidence="4 5">
    <name type="scientific">Schumannella soli</name>
    <dbReference type="NCBI Taxonomy" id="2590779"/>
    <lineage>
        <taxon>Bacteria</taxon>
        <taxon>Bacillati</taxon>
        <taxon>Actinomycetota</taxon>
        <taxon>Actinomycetes</taxon>
        <taxon>Micrococcales</taxon>
        <taxon>Microbacteriaceae</taxon>
        <taxon>Schumannella</taxon>
    </lineage>
</organism>
<dbReference type="SUPFAM" id="SSF53613">
    <property type="entry name" value="Ribokinase-like"/>
    <property type="match status" value="1"/>
</dbReference>
<sequence>MTRRVIAVGDVNHDILVSPHHTVRPASDTPSTVRFRPGGSAANTAAWLASAGVAVDLVGAIGSSDFDRYVAELEDCGVTPHLQREIGVTTGTIIIIVSPRGDDPTMFTERGANALLSPSAVTPELLSTAAAVHLSAYSFVDGFGVAGARDVIDRASAAGVPVVVNPSSADYIRDFGVDAFRTAARGASVIFPNLEEGELLTGETSPERMIAAFHELAETVVLTLGPDGAMGQHRSGAPVVRVPAPKVRVVDPTGAGDAFAAGFLTSWIERPDLDSAMTSAVQLAARAIMLIGGRPGV</sequence>
<dbReference type="GO" id="GO:0016301">
    <property type="term" value="F:kinase activity"/>
    <property type="evidence" value="ECO:0007669"/>
    <property type="project" value="UniProtKB-KW"/>
</dbReference>
<gene>
    <name evidence="4" type="ORF">FJ657_15685</name>
</gene>
<dbReference type="PANTHER" id="PTHR10584:SF167">
    <property type="entry name" value="PFKB DOMAIN PROTEIN"/>
    <property type="match status" value="1"/>
</dbReference>
<dbReference type="RefSeq" id="WP_141164665.1">
    <property type="nucleotide sequence ID" value="NZ_VHQG01000005.1"/>
</dbReference>
<evidence type="ECO:0000313" key="4">
    <source>
        <dbReference type="EMBL" id="TPW74086.1"/>
    </source>
</evidence>
<keyword evidence="5" id="KW-1185">Reference proteome</keyword>
<reference evidence="4 5" key="1">
    <citation type="submission" date="2019-06" db="EMBL/GenBank/DDBJ databases">
        <authorList>
            <person name="Li F."/>
        </authorList>
    </citation>
    <scope>NUCLEOTIDE SEQUENCE [LARGE SCALE GENOMIC DNA]</scope>
    <source>
        <strain evidence="4 5">10F1D-1</strain>
    </source>
</reference>
<dbReference type="InterPro" id="IPR029056">
    <property type="entry name" value="Ribokinase-like"/>
</dbReference>
<dbReference type="InterPro" id="IPR002173">
    <property type="entry name" value="Carboh/pur_kinase_PfkB_CS"/>
</dbReference>
<comment type="caution">
    <text evidence="4">The sequence shown here is derived from an EMBL/GenBank/DDBJ whole genome shotgun (WGS) entry which is preliminary data.</text>
</comment>
<dbReference type="InterPro" id="IPR011611">
    <property type="entry name" value="PfkB_dom"/>
</dbReference>
<feature type="domain" description="Carbohydrate kinase PfkB" evidence="3">
    <location>
        <begin position="4"/>
        <end position="288"/>
    </location>
</feature>
<dbReference type="EMBL" id="VHQG01000005">
    <property type="protein sequence ID" value="TPW74086.1"/>
    <property type="molecule type" value="Genomic_DNA"/>
</dbReference>
<dbReference type="Proteomes" id="UP000316252">
    <property type="component" value="Unassembled WGS sequence"/>
</dbReference>
<dbReference type="Gene3D" id="3.40.1190.20">
    <property type="match status" value="1"/>
</dbReference>